<accession>A0A178MUT3</accession>
<dbReference type="InterPro" id="IPR024408">
    <property type="entry name" value="Muramidase"/>
</dbReference>
<dbReference type="Pfam" id="PF11860">
    <property type="entry name" value="Muramidase"/>
    <property type="match status" value="1"/>
</dbReference>
<dbReference type="Proteomes" id="UP000078428">
    <property type="component" value="Unassembled WGS sequence"/>
</dbReference>
<sequence>MLATASALGVSPAAVRAVCSVESSGGGFLPDGRPKILFEAHIFHRLTGGQFAALHPNISSAKWDRSLYGRSGAHQYDRLAEAMALDVDASIKSASWGMFQILGRYHEQCGFARAVDFALAMASGEPAQLKAFADFVTADPQMLAALRHLDWTGFARRYNGPGFAANNYHIKLADAYALAVMEA</sequence>
<evidence type="ECO:0000313" key="3">
    <source>
        <dbReference type="Proteomes" id="UP000078428"/>
    </source>
</evidence>
<keyword evidence="3" id="KW-1185">Reference proteome</keyword>
<dbReference type="STRING" id="1285242.A6A04_13520"/>
<dbReference type="AlphaFoldDB" id="A0A178MUT3"/>
<proteinExistence type="predicted"/>
<evidence type="ECO:0000259" key="1">
    <source>
        <dbReference type="Pfam" id="PF11860"/>
    </source>
</evidence>
<evidence type="ECO:0000313" key="2">
    <source>
        <dbReference type="EMBL" id="OAN53964.1"/>
    </source>
</evidence>
<reference evidence="2 3" key="1">
    <citation type="submission" date="2016-04" db="EMBL/GenBank/DDBJ databases">
        <title>Draft genome sequence of freshwater magnetotactic bacteria Magnetospirillum marisnigri SP-1 and Magnetospirillum moscoviense BB-1.</title>
        <authorList>
            <person name="Koziaeva V."/>
            <person name="Dziuba M.V."/>
            <person name="Ivanov T.M."/>
            <person name="Kuznetsov B."/>
            <person name="Grouzdev D.S."/>
        </authorList>
    </citation>
    <scope>NUCLEOTIDE SEQUENCE [LARGE SCALE GENOMIC DNA]</scope>
    <source>
        <strain evidence="2 3">SP-1</strain>
    </source>
</reference>
<organism evidence="2 3">
    <name type="scientific">Paramagnetospirillum marisnigri</name>
    <dbReference type="NCBI Taxonomy" id="1285242"/>
    <lineage>
        <taxon>Bacteria</taxon>
        <taxon>Pseudomonadati</taxon>
        <taxon>Pseudomonadota</taxon>
        <taxon>Alphaproteobacteria</taxon>
        <taxon>Rhodospirillales</taxon>
        <taxon>Magnetospirillaceae</taxon>
        <taxon>Paramagnetospirillum</taxon>
    </lineage>
</organism>
<protein>
    <recommendedName>
        <fullName evidence="1">N-acetylmuramidase domain-containing protein</fullName>
    </recommendedName>
</protein>
<feature type="domain" description="N-acetylmuramidase" evidence="1">
    <location>
        <begin position="12"/>
        <end position="177"/>
    </location>
</feature>
<dbReference type="EMBL" id="LWQT01000038">
    <property type="protein sequence ID" value="OAN53964.1"/>
    <property type="molecule type" value="Genomic_DNA"/>
</dbReference>
<comment type="caution">
    <text evidence="2">The sequence shown here is derived from an EMBL/GenBank/DDBJ whole genome shotgun (WGS) entry which is preliminary data.</text>
</comment>
<name>A0A178MUT3_9PROT</name>
<gene>
    <name evidence="2" type="ORF">A6A04_13520</name>
</gene>